<evidence type="ECO:0008006" key="3">
    <source>
        <dbReference type="Google" id="ProtNLM"/>
    </source>
</evidence>
<dbReference type="EMBL" id="CP001959">
    <property type="protein sequence ID" value="ADG70223.1"/>
    <property type="molecule type" value="Genomic_DNA"/>
</dbReference>
<sequence length="335" mass="39111">MKSIINKLILFFLITLSLYSQSIPDWALNPGVKYNDNKYLSAIGEGKTLKDAQINAYENLSKVFSTSIKLDINSIDRYNQLENNVYNNSFYEENTQLKSYNELFGVEFREAHYSKNEDLYRVIAVMEKKKTIKILKTKIKDNEAAIKIYLDNNSDDLIEKYSVTDMALILAKKDQIYYEQLVYLGEDNIELKYKVQTISALRDSILKQMTFNFMTEYNNSALTQNIEKIISKSGFKLNKSNPSYQFKIRIDTDDIREIPDFAGGGVMIYYQFQIDLLNKNDDLIYTFNFDENSTGKEYGNTESEAKKYILNNAAKIVNEQFESKFLEFFNQYIKN</sequence>
<dbReference type="eggNOG" id="ENOG5033K4W">
    <property type="taxonomic scope" value="Bacteria"/>
</dbReference>
<dbReference type="STRING" id="526224.Bmur_0114"/>
<dbReference type="Proteomes" id="UP000001915">
    <property type="component" value="Chromosome"/>
</dbReference>
<evidence type="ECO:0000313" key="2">
    <source>
        <dbReference type="Proteomes" id="UP000001915"/>
    </source>
</evidence>
<gene>
    <name evidence="1" type="ordered locus">Bmur_0114</name>
</gene>
<organism evidence="1 2">
    <name type="scientific">Brachyspira murdochii (strain ATCC 51284 / DSM 12563 / 56-150)</name>
    <name type="common">Serpulina murdochii</name>
    <dbReference type="NCBI Taxonomy" id="526224"/>
    <lineage>
        <taxon>Bacteria</taxon>
        <taxon>Pseudomonadati</taxon>
        <taxon>Spirochaetota</taxon>
        <taxon>Spirochaetia</taxon>
        <taxon>Brachyspirales</taxon>
        <taxon>Brachyspiraceae</taxon>
        <taxon>Brachyspira</taxon>
    </lineage>
</organism>
<dbReference type="HOGENOM" id="CLU_828131_0_0_12"/>
<dbReference type="AlphaFoldDB" id="D5U4H8"/>
<dbReference type="RefSeq" id="WP_013112654.1">
    <property type="nucleotide sequence ID" value="NC_014150.1"/>
</dbReference>
<dbReference type="KEGG" id="brm:Bmur_0114"/>
<dbReference type="OrthoDB" id="358389at2"/>
<protein>
    <recommendedName>
        <fullName evidence="3">LPP20 lipoprotein</fullName>
    </recommendedName>
</protein>
<evidence type="ECO:0000313" key="1">
    <source>
        <dbReference type="EMBL" id="ADG70223.1"/>
    </source>
</evidence>
<accession>D5U4H8</accession>
<proteinExistence type="predicted"/>
<dbReference type="Gene3D" id="3.10.28.20">
    <property type="entry name" value="Acetamidase/Formamidase-like domains"/>
    <property type="match status" value="1"/>
</dbReference>
<name>D5U4H8_BRAM5</name>
<reference evidence="1 2" key="1">
    <citation type="journal article" date="2010" name="Stand. Genomic Sci.">
        <title>Complete genome sequence of Brachyspira murdochii type strain (56-150).</title>
        <authorList>
            <person name="Pati A."/>
            <person name="Sikorski J."/>
            <person name="Gronow S."/>
            <person name="Munk C."/>
            <person name="Lapidus A."/>
            <person name="Copeland A."/>
            <person name="Glavina Del Tio T."/>
            <person name="Nolan M."/>
            <person name="Lucas S."/>
            <person name="Chen F."/>
            <person name="Tice H."/>
            <person name="Cheng J.F."/>
            <person name="Han C."/>
            <person name="Detter J.C."/>
            <person name="Bruce D."/>
            <person name="Tapia R."/>
            <person name="Goodwin L."/>
            <person name="Pitluck S."/>
            <person name="Liolios K."/>
            <person name="Ivanova N."/>
            <person name="Mavromatis K."/>
            <person name="Mikhailova N."/>
            <person name="Chen A."/>
            <person name="Palaniappan K."/>
            <person name="Land M."/>
            <person name="Hauser L."/>
            <person name="Chang Y.J."/>
            <person name="Jeffries C.D."/>
            <person name="Spring S."/>
            <person name="Rohde M."/>
            <person name="Goker M."/>
            <person name="Bristow J."/>
            <person name="Eisen J.A."/>
            <person name="Markowitz V."/>
            <person name="Hugenholtz P."/>
            <person name="Kyrpides N.C."/>
            <person name="Klenk H.P."/>
        </authorList>
    </citation>
    <scope>NUCLEOTIDE SEQUENCE [LARGE SCALE GENOMIC DNA]</scope>
    <source>
        <strain evidence="2">ATCC 51284 / DSM 12563 / 56-150</strain>
    </source>
</reference>